<feature type="chain" id="PRO_5010437339" evidence="1">
    <location>
        <begin position="24"/>
        <end position="327"/>
    </location>
</feature>
<feature type="signal peptide" evidence="1">
    <location>
        <begin position="1"/>
        <end position="23"/>
    </location>
</feature>
<reference evidence="3 5" key="2">
    <citation type="submission" date="2018-08" db="EMBL/GenBank/DDBJ databases">
        <title>Genetic Globetrotter - A new plasmid hitch-hiking vast phylogenetic and geographic distances.</title>
        <authorList>
            <person name="Vollmers J."/>
            <person name="Petersen J."/>
        </authorList>
    </citation>
    <scope>NUCLEOTIDE SEQUENCE [LARGE SCALE GENOMIC DNA]</scope>
    <source>
        <strain evidence="3 5">DSM 26383</strain>
    </source>
</reference>
<evidence type="ECO:0000313" key="4">
    <source>
        <dbReference type="Proteomes" id="UP000051401"/>
    </source>
</evidence>
<dbReference type="Proteomes" id="UP000325785">
    <property type="component" value="Chromosome"/>
</dbReference>
<dbReference type="PATRIC" id="fig|540747.5.peg.2140"/>
<organism evidence="2 4">
    <name type="scientific">Roseovarius indicus</name>
    <dbReference type="NCBI Taxonomy" id="540747"/>
    <lineage>
        <taxon>Bacteria</taxon>
        <taxon>Pseudomonadati</taxon>
        <taxon>Pseudomonadota</taxon>
        <taxon>Alphaproteobacteria</taxon>
        <taxon>Rhodobacterales</taxon>
        <taxon>Roseobacteraceae</taxon>
        <taxon>Roseovarius</taxon>
    </lineage>
</organism>
<dbReference type="KEGG" id="rid:RIdsm_00907"/>
<reference evidence="2 4" key="1">
    <citation type="submission" date="2015-04" db="EMBL/GenBank/DDBJ databases">
        <title>The draft genome sequence of Roseovarius indicus B108T.</title>
        <authorList>
            <person name="Li G."/>
            <person name="Lai Q."/>
            <person name="Shao Z."/>
            <person name="Yan P."/>
        </authorList>
    </citation>
    <scope>NUCLEOTIDE SEQUENCE [LARGE SCALE GENOMIC DNA]</scope>
    <source>
        <strain evidence="2 4">B108</strain>
    </source>
</reference>
<keyword evidence="3" id="KW-0675">Receptor</keyword>
<proteinExistence type="predicted"/>
<gene>
    <name evidence="3" type="ORF">RIdsm_00907</name>
    <name evidence="2" type="ORF">XM52_21830</name>
</gene>
<accession>A0A0T5P3W7</accession>
<dbReference type="RefSeq" id="WP_057819557.1">
    <property type="nucleotide sequence ID" value="NZ_CP031598.1"/>
</dbReference>
<dbReference type="SUPFAM" id="SSF53850">
    <property type="entry name" value="Periplasmic binding protein-like II"/>
    <property type="match status" value="1"/>
</dbReference>
<sequence length="327" mass="34369">MRFKSLALALGLAVSATAGQAQSVDVTLSGGNPGGLWSLLGAGMDRAAKANDPDSVITYQATGGGFANIGLLAANRTDLGLVHDAEIQLALSGQEPFSAPVENMQAIGYMYNWAPMHFFLNSKMAEEYDIDSLDDIASSGAPITIGINRSGNITGNVALFMLEAAGLDEATLESNGGSFVRAGANEQGDLMQDGRIDMATNGIFIGHASFRAIDENTDVVLLEIPQDVIEATNKEFGTSAYTIPAGSYSNQDADINTMALGAMVVTTDQMEDAVAEALAKAFLENIDEIRGVHGAMKQLTPELMVSQTVLPFHPGAEKVYKDAGLIE</sequence>
<evidence type="ECO:0000313" key="3">
    <source>
        <dbReference type="EMBL" id="QEW25122.1"/>
    </source>
</evidence>
<keyword evidence="1" id="KW-0732">Signal</keyword>
<dbReference type="OrthoDB" id="9776669at2"/>
<dbReference type="AlphaFoldDB" id="A0A0T5P3W7"/>
<evidence type="ECO:0000256" key="1">
    <source>
        <dbReference type="SAM" id="SignalP"/>
    </source>
</evidence>
<name>A0A0T5P3W7_9RHOB</name>
<dbReference type="STRING" id="540747.SAMN04488031_10610"/>
<evidence type="ECO:0000313" key="5">
    <source>
        <dbReference type="Proteomes" id="UP000325785"/>
    </source>
</evidence>
<dbReference type="Gene3D" id="3.40.190.10">
    <property type="entry name" value="Periplasmic binding protein-like II"/>
    <property type="match status" value="2"/>
</dbReference>
<dbReference type="PANTHER" id="PTHR42941">
    <property type="entry name" value="SLL1037 PROTEIN"/>
    <property type="match status" value="1"/>
</dbReference>
<dbReference type="EMBL" id="LAXI01000019">
    <property type="protein sequence ID" value="KRS15716.1"/>
    <property type="molecule type" value="Genomic_DNA"/>
</dbReference>
<dbReference type="NCBIfam" id="TIGR02122">
    <property type="entry name" value="TRAP_TAXI"/>
    <property type="match status" value="1"/>
</dbReference>
<protein>
    <submittedName>
        <fullName evidence="3">TRAP transporter solute receptor, TAXI family</fullName>
    </submittedName>
</protein>
<dbReference type="PANTHER" id="PTHR42941:SF1">
    <property type="entry name" value="SLL1037 PROTEIN"/>
    <property type="match status" value="1"/>
</dbReference>
<dbReference type="EMBL" id="CP031598">
    <property type="protein sequence ID" value="QEW25122.1"/>
    <property type="molecule type" value="Genomic_DNA"/>
</dbReference>
<evidence type="ECO:0000313" key="2">
    <source>
        <dbReference type="EMBL" id="KRS15716.1"/>
    </source>
</evidence>
<dbReference type="Proteomes" id="UP000051401">
    <property type="component" value="Unassembled WGS sequence"/>
</dbReference>
<keyword evidence="4" id="KW-1185">Reference proteome</keyword>
<dbReference type="InterPro" id="IPR011852">
    <property type="entry name" value="TRAP_TAXI"/>
</dbReference>
<dbReference type="Pfam" id="PF16868">
    <property type="entry name" value="NMT1_3"/>
    <property type="match status" value="1"/>
</dbReference>